<dbReference type="GO" id="GO:0005537">
    <property type="term" value="F:D-mannose binding"/>
    <property type="evidence" value="ECO:0007669"/>
    <property type="project" value="UniProtKB-KW"/>
</dbReference>
<comment type="subcellular location">
    <subcellularLocation>
        <location evidence="13">Cell junction</location>
        <location evidence="13">Plasmodesma</location>
    </subcellularLocation>
    <subcellularLocation>
        <location evidence="1">Cell membrane</location>
        <topology evidence="1">Single-pass type I membrane protein</topology>
    </subcellularLocation>
</comment>
<evidence type="ECO:0000256" key="4">
    <source>
        <dbReference type="ARBA" id="ARBA00022581"/>
    </source>
</evidence>
<evidence type="ECO:0000256" key="3">
    <source>
        <dbReference type="ARBA" id="ARBA00022577"/>
    </source>
</evidence>
<comment type="similarity">
    <text evidence="14">Belongs to the cysteine-rich repeat secretory protein family. Plasmodesmata-located proteins (PDLD) subfamily.</text>
</comment>
<dbReference type="GO" id="GO:0009506">
    <property type="term" value="C:plasmodesma"/>
    <property type="evidence" value="ECO:0007669"/>
    <property type="project" value="UniProtKB-SubCell"/>
</dbReference>
<evidence type="ECO:0000256" key="8">
    <source>
        <dbReference type="ARBA" id="ARBA00022821"/>
    </source>
</evidence>
<dbReference type="InterPro" id="IPR051378">
    <property type="entry name" value="Cell2Cell_Antifungal"/>
</dbReference>
<dbReference type="GO" id="GO:0031640">
    <property type="term" value="P:killing of cells of another organism"/>
    <property type="evidence" value="ECO:0007669"/>
    <property type="project" value="UniProtKB-KW"/>
</dbReference>
<keyword evidence="8" id="KW-0611">Plant defense</keyword>
<dbReference type="GO" id="GO:0005886">
    <property type="term" value="C:plasma membrane"/>
    <property type="evidence" value="ECO:0007669"/>
    <property type="project" value="UniProtKB-SubCell"/>
</dbReference>
<keyword evidence="5 15" id="KW-0732">Signal</keyword>
<keyword evidence="2" id="KW-0929">Antimicrobial</keyword>
<evidence type="ECO:0000256" key="12">
    <source>
        <dbReference type="ARBA" id="ARBA00023157"/>
    </source>
</evidence>
<feature type="domain" description="Gnk2-homologous" evidence="16">
    <location>
        <begin position="29"/>
        <end position="133"/>
    </location>
</feature>
<evidence type="ECO:0000256" key="7">
    <source>
        <dbReference type="ARBA" id="ARBA00022737"/>
    </source>
</evidence>
<gene>
    <name evidence="17" type="primary">GNK2_0</name>
    <name evidence="17" type="ORF">g.18092</name>
</gene>
<accession>A0A1D1YM58</accession>
<dbReference type="InterPro" id="IPR038408">
    <property type="entry name" value="GNK2_sf"/>
</dbReference>
<evidence type="ECO:0000256" key="5">
    <source>
        <dbReference type="ARBA" id="ARBA00022729"/>
    </source>
</evidence>
<keyword evidence="12" id="KW-1015">Disulfide bond</keyword>
<proteinExistence type="inferred from homology"/>
<evidence type="ECO:0000259" key="16">
    <source>
        <dbReference type="PROSITE" id="PS51473"/>
    </source>
</evidence>
<organism evidence="17">
    <name type="scientific">Anthurium amnicola</name>
    <dbReference type="NCBI Taxonomy" id="1678845"/>
    <lineage>
        <taxon>Eukaryota</taxon>
        <taxon>Viridiplantae</taxon>
        <taxon>Streptophyta</taxon>
        <taxon>Embryophyta</taxon>
        <taxon>Tracheophyta</taxon>
        <taxon>Spermatophyta</taxon>
        <taxon>Magnoliopsida</taxon>
        <taxon>Liliopsida</taxon>
        <taxon>Araceae</taxon>
        <taxon>Pothoideae</taxon>
        <taxon>Potheae</taxon>
        <taxon>Anthurium</taxon>
    </lineage>
</organism>
<reference evidence="17" key="1">
    <citation type="submission" date="2015-07" db="EMBL/GenBank/DDBJ databases">
        <title>Transcriptome Assembly of Anthurium amnicola.</title>
        <authorList>
            <person name="Suzuki J."/>
        </authorList>
    </citation>
    <scope>NUCLEOTIDE SEQUENCE</scope>
</reference>
<keyword evidence="9" id="KW-0965">Cell junction</keyword>
<evidence type="ECO:0000313" key="17">
    <source>
        <dbReference type="EMBL" id="JAT55722.1"/>
    </source>
</evidence>
<keyword evidence="3" id="KW-0295">Fungicide</keyword>
<evidence type="ECO:0000256" key="11">
    <source>
        <dbReference type="ARBA" id="ARBA00023035"/>
    </source>
</evidence>
<dbReference type="Gene3D" id="3.30.430.20">
    <property type="entry name" value="Gnk2 domain, C-X8-C-X2-C motif"/>
    <property type="match status" value="1"/>
</dbReference>
<keyword evidence="6" id="KW-0430">Lectin</keyword>
<dbReference type="InterPro" id="IPR002902">
    <property type="entry name" value="GNK2"/>
</dbReference>
<dbReference type="FunFam" id="3.30.430.20:FF:000023">
    <property type="entry name" value="Antifungal protein ginkbilobin-2"/>
    <property type="match status" value="1"/>
</dbReference>
<keyword evidence="7" id="KW-0677">Repeat</keyword>
<evidence type="ECO:0000256" key="1">
    <source>
        <dbReference type="ARBA" id="ARBA00004251"/>
    </source>
</evidence>
<dbReference type="PANTHER" id="PTHR32080:SF54">
    <property type="entry name" value="GNK2-HOMOLOGOUS DOMAIN-CONTAINING PROTEIN"/>
    <property type="match status" value="1"/>
</dbReference>
<keyword evidence="10" id="KW-0044">Antibiotic</keyword>
<dbReference type="CDD" id="cd23509">
    <property type="entry name" value="Gnk2-like"/>
    <property type="match status" value="1"/>
</dbReference>
<feature type="signal peptide" evidence="15">
    <location>
        <begin position="1"/>
        <end position="25"/>
    </location>
</feature>
<evidence type="ECO:0000256" key="10">
    <source>
        <dbReference type="ARBA" id="ARBA00023022"/>
    </source>
</evidence>
<dbReference type="PANTHER" id="PTHR32080">
    <property type="entry name" value="ANTIFUNGAL PROTEIN GINKBILOBIN-2-LIKE"/>
    <property type="match status" value="1"/>
</dbReference>
<dbReference type="GO" id="GO:0042742">
    <property type="term" value="P:defense response to bacterium"/>
    <property type="evidence" value="ECO:0007669"/>
    <property type="project" value="UniProtKB-KW"/>
</dbReference>
<evidence type="ECO:0000256" key="6">
    <source>
        <dbReference type="ARBA" id="ARBA00022734"/>
    </source>
</evidence>
<dbReference type="GO" id="GO:0050832">
    <property type="term" value="P:defense response to fungus"/>
    <property type="evidence" value="ECO:0007669"/>
    <property type="project" value="UniProtKB-KW"/>
</dbReference>
<name>A0A1D1YM58_9ARAE</name>
<evidence type="ECO:0000256" key="15">
    <source>
        <dbReference type="SAM" id="SignalP"/>
    </source>
</evidence>
<keyword evidence="4" id="KW-0945">Host-virus interaction</keyword>
<evidence type="ECO:0000256" key="13">
    <source>
        <dbReference type="ARBA" id="ARBA00024184"/>
    </source>
</evidence>
<dbReference type="PROSITE" id="PS51473">
    <property type="entry name" value="GNK2"/>
    <property type="match status" value="1"/>
</dbReference>
<evidence type="ECO:0000256" key="2">
    <source>
        <dbReference type="ARBA" id="ARBA00022529"/>
    </source>
</evidence>
<dbReference type="Pfam" id="PF01657">
    <property type="entry name" value="Stress-antifung"/>
    <property type="match status" value="1"/>
</dbReference>
<protein>
    <submittedName>
        <fullName evidence="17">Antifungal protein ginkbilobin-2</fullName>
    </submittedName>
</protein>
<evidence type="ECO:0000256" key="9">
    <source>
        <dbReference type="ARBA" id="ARBA00022949"/>
    </source>
</evidence>
<dbReference type="AlphaFoldDB" id="A0A1D1YM58"/>
<dbReference type="EMBL" id="GDJX01012214">
    <property type="protein sequence ID" value="JAT55722.1"/>
    <property type="molecule type" value="Transcribed_RNA"/>
</dbReference>
<keyword evidence="11" id="KW-0465">Mannose-binding</keyword>
<sequence length="133" mass="14168">MDEQGKMIVTAAMLLLLGLWGTAGGAPNTKVVSVLCNSQVYTMGDPFGTSLAYVLRDLQAVAPAREGHDYRNISPYPNAFAYGHAACAANLTSADCSSCLAAAAKQMLGTCAMRIGARCALYDCNIRYEQYPF</sequence>
<evidence type="ECO:0000256" key="14">
    <source>
        <dbReference type="ARBA" id="ARBA00038393"/>
    </source>
</evidence>
<feature type="chain" id="PRO_5008900332" evidence="15">
    <location>
        <begin position="26"/>
        <end position="133"/>
    </location>
</feature>